<dbReference type="OrthoDB" id="2194119at2759"/>
<accession>A0A086J352</accession>
<sequence>MDTLRKFLRVKRKSEYITDIGKIKITKRDKRKINRFKNNQSVGPFVIERPNLSVFVCDTRSEPLISRVTTEEVEETLRRQKTSEKIFLEKHKRRHSRRRKETVEDLEDLWGDQSGNSENMNRKLSRKTERPKDTDAYDQDDLNLRTDREGIWKHVHFYKDSIRRPRVYQAELEGLYKKLSPIKVKVPADTEIPTKTYTDIVYKENLRDVTSMACGIYYIAVHSSSVSIRDADGYMPIRNVKLVTETEDVLIRCAYLSPDESKLAIITFGHGVIICATDRLLNSSNENETININKISQENPADAKESASYEDCCRVFPDKTFRKGAWHRRSIYFAGILHGKVVIINTKQKKAVVFYKGTQNIQHVEFHPTKSILIMMAPSCILFYGLSTKRKDSKKTIYHITAANTLSISLGTETMYIGTATSQVQIFQLTKEFDAKFIRAIYTQDTPKRISLHKKYGYAAVFDGSPTFLVYGNGSNTTLPPMERAGAIHKYTHPYRSGIFHETHPKAHFTLSNKLNTLYPEYNPVSSAAIPAS</sequence>
<dbReference type="AlphaFoldDB" id="H8Z9W4"/>
<organism evidence="2">
    <name type="scientific">Nematocida ausubeli (strain ATCC PRA-371 / ERTm2)</name>
    <name type="common">Nematode killer fungus</name>
    <dbReference type="NCBI Taxonomy" id="1913371"/>
    <lineage>
        <taxon>Eukaryota</taxon>
        <taxon>Fungi</taxon>
        <taxon>Fungi incertae sedis</taxon>
        <taxon>Microsporidia</taxon>
        <taxon>Nematocida</taxon>
    </lineage>
</organism>
<feature type="compositionally biased region" description="Basic and acidic residues" evidence="1">
    <location>
        <begin position="126"/>
        <end position="135"/>
    </location>
</feature>
<dbReference type="InterPro" id="IPR015943">
    <property type="entry name" value="WD40/YVTN_repeat-like_dom_sf"/>
</dbReference>
<dbReference type="EMBL" id="AKIJ01000002">
    <property type="protein sequence ID" value="KFG26570.1"/>
    <property type="molecule type" value="Genomic_DNA"/>
</dbReference>
<dbReference type="SUPFAM" id="SSF50978">
    <property type="entry name" value="WD40 repeat-like"/>
    <property type="match status" value="1"/>
</dbReference>
<name>H8Z9W4_NEMA1</name>
<reference evidence="3" key="2">
    <citation type="submission" date="2012-10" db="EMBL/GenBank/DDBJ databases">
        <authorList>
            <consortium name="The Broad Institute Genome Sequencing Platform"/>
            <consortium name="The Broad Institute Genome Sequencing Center for Infectious Disease"/>
            <person name="Cuomo C."/>
            <person name="Troemel E."/>
            <person name="Walker B."/>
            <person name="Young S.K."/>
            <person name="Zeng Q."/>
            <person name="Gargeya S."/>
            <person name="Fitzgerald M."/>
            <person name="Haas B."/>
            <person name="Abouelleil A."/>
            <person name="Alvarado L."/>
            <person name="Arachchi H.M."/>
            <person name="Berlin A.M."/>
            <person name="Chapman S.B."/>
            <person name="Goldberg J."/>
            <person name="Griggs A."/>
            <person name="Gujja S."/>
            <person name="Hansen M."/>
            <person name="Howarth C."/>
            <person name="Imamovic A."/>
            <person name="Larimer J."/>
            <person name="McCowan C."/>
            <person name="Murphy C."/>
            <person name="Neiman D."/>
            <person name="Pearson M."/>
            <person name="Priest M."/>
            <person name="Roberts A."/>
            <person name="Saif S."/>
            <person name="Shea T."/>
            <person name="Sisk P."/>
            <person name="Sykes S."/>
            <person name="Wortman J."/>
            <person name="Nusbaum C."/>
            <person name="Birren B."/>
        </authorList>
    </citation>
    <scope>NUCLEOTIDE SEQUENCE</scope>
    <source>
        <strain evidence="3">ERTm6</strain>
    </source>
</reference>
<evidence type="ECO:0000313" key="3">
    <source>
        <dbReference type="EMBL" id="KFG26570.1"/>
    </source>
</evidence>
<feature type="region of interest" description="Disordered" evidence="1">
    <location>
        <begin position="110"/>
        <end position="139"/>
    </location>
</feature>
<dbReference type="HOGENOM" id="CLU_530063_0_0_1"/>
<reference evidence="2" key="1">
    <citation type="submission" date="2011-03" db="EMBL/GenBank/DDBJ databases">
        <title>The Genome Sequence of Nematocida sp1 strain ERTm2.</title>
        <authorList>
            <consortium name="The Broad Institute Genome Sequencing Platform"/>
            <consortium name="The Broad Institute Genome Sequencing Center for Infectious Disease"/>
            <person name="Cuomo C."/>
            <person name="Troemel E."/>
            <person name="Young S.K."/>
            <person name="Zeng Q."/>
            <person name="Gargeya S."/>
            <person name="Fitzgerald M."/>
            <person name="Haas B."/>
            <person name="Abouelleil A."/>
            <person name="Alvarado L."/>
            <person name="Arachchi H.M."/>
            <person name="Berlin A."/>
            <person name="Brown A."/>
            <person name="Chapman S.B."/>
            <person name="Chen Z."/>
            <person name="Dunbar C."/>
            <person name="Freedman E."/>
            <person name="Gearin G."/>
            <person name="Gellesch M."/>
            <person name="Goldberg J."/>
            <person name="Griggs A."/>
            <person name="Gujja S."/>
            <person name="Heilman E.R."/>
            <person name="Heiman D."/>
            <person name="Howarth C."/>
            <person name="Larson L."/>
            <person name="Lui A."/>
            <person name="MacDonald P.J.P."/>
            <person name="Mehta T."/>
            <person name="Montmayeur A."/>
            <person name="Murphy C."/>
            <person name="Neiman D."/>
            <person name="Pearson M."/>
            <person name="Priest M."/>
            <person name="Roberts A."/>
            <person name="Saif S."/>
            <person name="Shea T."/>
            <person name="Shenoy N."/>
            <person name="Sisk P."/>
            <person name="Stolte C."/>
            <person name="Sykes S."/>
            <person name="White J."/>
            <person name="Yandava C."/>
            <person name="Wortman J."/>
            <person name="Nusbaum C."/>
            <person name="Birren B."/>
        </authorList>
    </citation>
    <scope>NUCLEOTIDE SEQUENCE</scope>
    <source>
        <strain evidence="2">ERTm2</strain>
    </source>
</reference>
<gene>
    <name evidence="2" type="ORF">NERG_00385</name>
    <name evidence="3" type="ORF">NESG_00721</name>
</gene>
<reference evidence="3 4" key="3">
    <citation type="journal article" date="2014" name="Genome Announc.">
        <title>Genome Sequence of the Microsporidian Species Nematocida sp1 Strain ERTm6 (ATCC PRA-372).</title>
        <authorList>
            <person name="Bakowski M.A."/>
            <person name="Priest M."/>
            <person name="Young S."/>
            <person name="Cuomo C.A."/>
            <person name="Troemel E.R."/>
        </authorList>
    </citation>
    <scope>NUCLEOTIDE SEQUENCE [LARGE SCALE GENOMIC DNA]</scope>
    <source>
        <strain evidence="3 4">ERTm6</strain>
    </source>
</reference>
<protein>
    <submittedName>
        <fullName evidence="2">Uncharacterized protein</fullName>
    </submittedName>
</protein>
<dbReference type="Proteomes" id="UP000054524">
    <property type="component" value="Unassembled WGS sequence"/>
</dbReference>
<dbReference type="InterPro" id="IPR036322">
    <property type="entry name" value="WD40_repeat_dom_sf"/>
</dbReference>
<dbReference type="EMBL" id="JH604633">
    <property type="protein sequence ID" value="EHY66745.1"/>
    <property type="molecule type" value="Genomic_DNA"/>
</dbReference>
<dbReference type="STRING" id="944018.H8Z9W4"/>
<evidence type="ECO:0000313" key="2">
    <source>
        <dbReference type="EMBL" id="EHY66745.1"/>
    </source>
</evidence>
<dbReference type="Gene3D" id="2.130.10.10">
    <property type="entry name" value="YVTN repeat-like/Quinoprotein amine dehydrogenase"/>
    <property type="match status" value="1"/>
</dbReference>
<keyword evidence="4" id="KW-1185">Reference proteome</keyword>
<dbReference type="Proteomes" id="UP000005622">
    <property type="component" value="Unassembled WGS sequence"/>
</dbReference>
<accession>H8Z9W4</accession>
<evidence type="ECO:0000313" key="4">
    <source>
        <dbReference type="Proteomes" id="UP000054524"/>
    </source>
</evidence>
<evidence type="ECO:0000256" key="1">
    <source>
        <dbReference type="SAM" id="MobiDB-lite"/>
    </source>
</evidence>
<proteinExistence type="predicted"/>